<dbReference type="EMBL" id="FRAA01000010">
    <property type="protein sequence ID" value="SHK86988.1"/>
    <property type="molecule type" value="Genomic_DNA"/>
</dbReference>
<evidence type="ECO:0000313" key="3">
    <source>
        <dbReference type="Proteomes" id="UP000184474"/>
    </source>
</evidence>
<name>A0A1M6W053_REIAG</name>
<sequence length="199" mass="23255">MNEFTHLRQRMDSFSPLGEEAWEDFVPRWSSFELSKGEFLIREGKTERYFYFVHEGVLRAFVRNGGQESVLGFSYEGDFSGAYDSFLDQAPSEWSIDALSSVRGLKISYENLMAMYDAYKSMERWGRVFNAKILIGIGRRQVEVRNFSAEDRFERLMKDSPHILQKVPQKYLASYLGMSPETFSRLRKVSLEKSKSMRT</sequence>
<dbReference type="SUPFAM" id="SSF51206">
    <property type="entry name" value="cAMP-binding domain-like"/>
    <property type="match status" value="1"/>
</dbReference>
<organism evidence="2 3">
    <name type="scientific">Reichenbachiella agariperforans</name>
    <dbReference type="NCBI Taxonomy" id="156994"/>
    <lineage>
        <taxon>Bacteria</taxon>
        <taxon>Pseudomonadati</taxon>
        <taxon>Bacteroidota</taxon>
        <taxon>Cytophagia</taxon>
        <taxon>Cytophagales</taxon>
        <taxon>Reichenbachiellaceae</taxon>
        <taxon>Reichenbachiella</taxon>
    </lineage>
</organism>
<dbReference type="PROSITE" id="PS50042">
    <property type="entry name" value="CNMP_BINDING_3"/>
    <property type="match status" value="1"/>
</dbReference>
<dbReference type="SMART" id="SM00100">
    <property type="entry name" value="cNMP"/>
    <property type="match status" value="1"/>
</dbReference>
<dbReference type="AlphaFoldDB" id="A0A1M6W053"/>
<keyword evidence="2" id="KW-0418">Kinase</keyword>
<dbReference type="RefSeq" id="WP_073125134.1">
    <property type="nucleotide sequence ID" value="NZ_FRAA01000010.1"/>
</dbReference>
<dbReference type="Proteomes" id="UP000184474">
    <property type="component" value="Unassembled WGS sequence"/>
</dbReference>
<dbReference type="CDD" id="cd00038">
    <property type="entry name" value="CAP_ED"/>
    <property type="match status" value="1"/>
</dbReference>
<evidence type="ECO:0000313" key="2">
    <source>
        <dbReference type="EMBL" id="SHK86988.1"/>
    </source>
</evidence>
<dbReference type="InterPro" id="IPR000595">
    <property type="entry name" value="cNMP-bd_dom"/>
</dbReference>
<feature type="domain" description="Cyclic nucleotide-binding" evidence="1">
    <location>
        <begin position="13"/>
        <end position="112"/>
    </location>
</feature>
<dbReference type="InterPro" id="IPR014710">
    <property type="entry name" value="RmlC-like_jellyroll"/>
</dbReference>
<protein>
    <submittedName>
        <fullName evidence="2">cAMP-binding domain of CRP or a regulatory subunit of cAMP-dependent protein kinases</fullName>
    </submittedName>
</protein>
<dbReference type="GO" id="GO:0016301">
    <property type="term" value="F:kinase activity"/>
    <property type="evidence" value="ECO:0007669"/>
    <property type="project" value="UniProtKB-KW"/>
</dbReference>
<dbReference type="Pfam" id="PF00027">
    <property type="entry name" value="cNMP_binding"/>
    <property type="match status" value="1"/>
</dbReference>
<evidence type="ECO:0000259" key="1">
    <source>
        <dbReference type="PROSITE" id="PS50042"/>
    </source>
</evidence>
<accession>A0A1M6W053</accession>
<gene>
    <name evidence="2" type="ORF">SAMN04488028_11066</name>
</gene>
<reference evidence="3" key="1">
    <citation type="submission" date="2016-11" db="EMBL/GenBank/DDBJ databases">
        <authorList>
            <person name="Varghese N."/>
            <person name="Submissions S."/>
        </authorList>
    </citation>
    <scope>NUCLEOTIDE SEQUENCE [LARGE SCALE GENOMIC DNA]</scope>
    <source>
        <strain evidence="3">DSM 26134</strain>
    </source>
</reference>
<keyword evidence="2" id="KW-0808">Transferase</keyword>
<proteinExistence type="predicted"/>
<keyword evidence="3" id="KW-1185">Reference proteome</keyword>
<dbReference type="STRING" id="156994.SAMN04488028_11066"/>
<dbReference type="InterPro" id="IPR018490">
    <property type="entry name" value="cNMP-bd_dom_sf"/>
</dbReference>
<dbReference type="Gene3D" id="2.60.120.10">
    <property type="entry name" value="Jelly Rolls"/>
    <property type="match status" value="1"/>
</dbReference>